<dbReference type="SUPFAM" id="SSF52540">
    <property type="entry name" value="P-loop containing nucleoside triphosphate hydrolases"/>
    <property type="match status" value="1"/>
</dbReference>
<dbReference type="Proteomes" id="UP000243469">
    <property type="component" value="Unassembled WGS sequence"/>
</dbReference>
<evidence type="ECO:0000313" key="3">
    <source>
        <dbReference type="Proteomes" id="UP000243469"/>
    </source>
</evidence>
<feature type="region of interest" description="Disordered" evidence="1">
    <location>
        <begin position="1136"/>
        <end position="1156"/>
    </location>
</feature>
<proteinExistence type="predicted"/>
<sequence>MSLVNKVSVNSRYTRSINIERDASSIELAKGYIPTTRAVSTISRFVDTLNAEKTPRAWSLVGPYGSGKSSFLLYLSNALATEKNECLDLLEAYNPDINKKLCTKLTSSTGYLRVLVTGSHQGLARSILSSLFKSLTSYLIENHTTSKSLTSQLSAIIEQSKISTSDVIDAFKATQNAFKSSKKIRCPGVLLCIDELGKFLEFEALQSEANDIYLLQELAEHAYADHDVNLNLFVSLHHSLEHYAKGLGDTLKHEWSKVQGRFEEIPFLESSEQTLRVVSNAIQADFCEEDRHLVHTITNSIVKTLHEEHALPHGLNVDEANQLFSSCYPLHPLTALILPTLCQKVAQNERTLFSYLSSHEDSAFQHVIKQLKGIGEFIMPGDVFDYFMSNRSGVMGDHITNRRWVEVSTAIDRLDYKSEIELELLKTVGLLNVIGSNRGIKASEPILKTCCKSPEEFKEGVKALEASSLITYRKFNSEYRVWQGSDFDLESCIHDEVSKIKAYSVAKALNNSSYIDPIVARRYTIQNGALRYFLPRFFDSAAELAQASFEEPTVAYVLSNTSQNKAEITDNSASHSAFAVIALCSSTPRLKQLLVEEQALNQIENQYQELNSDPIAKKEFVERKNAILVAQQNMLEQLLQHPENSLWFWKGEQVSIRSKRKFQEILSNIFEEIYCKAPSIHNELINRDKPSSQAVAGRNKLLIAMLESESHSDLDIDKFPPEKAIYRAVLKTTGLHQEVEGEYKFIEPEAGSEFDQTWKAIRNFFATTEDSPRSFTELTKTLSAPPYGIKLGLLPIVYFAAYLIDRHELALYEDRKYIPSIQPDHLERFSRKPDSFTVQRFRIEGLKASIYEEYSKALFSNKNQRTIVQLVSPLAKFMFELPEYTLKTKSSVLSKEAKAVRDAYQLAKSPEALLFSELPKALGYKLNKSSESCELEGFAEKLRNALRELKHAFPQLIEHQKTLLGQAFNIEYSSLEELRKIIVGRYSGLEQYTVDVDGLKAFLIRLTKTNIDDESWLQNILMFLGHKPAKKWSDGNRAEAEVRLSDFSKRLLDLETLRVHSDRYQQKSSGDFDVFLLKSVKKGAEPLDRVITIDKQQHSAIQDIKQEILNFLKDGDTKHEIQLAVLAELVDEFLSSSKNNGSKDTSAPLKEVSSGK</sequence>
<reference evidence="2 3" key="1">
    <citation type="submission" date="2017-10" db="EMBL/GenBank/DDBJ databases">
        <title>Novel microbial diversity and functional potential in the marine mammal oral microbiome.</title>
        <authorList>
            <person name="Dudek N.K."/>
            <person name="Sun C.L."/>
            <person name="Burstein D."/>
            <person name="Kantor R.S."/>
            <person name="Aliaga Goltsman D.S."/>
            <person name="Bik E.M."/>
            <person name="Thomas B.C."/>
            <person name="Banfield J.F."/>
            <person name="Relman D.A."/>
        </authorList>
    </citation>
    <scope>NUCLEOTIDE SEQUENCE [LARGE SCALE GENOMIC DNA]</scope>
    <source>
        <strain evidence="2">DOLJORAL78_47_21</strain>
    </source>
</reference>
<comment type="caution">
    <text evidence="2">The sequence shown here is derived from an EMBL/GenBank/DDBJ whole genome shotgun (WGS) entry which is preliminary data.</text>
</comment>
<evidence type="ECO:0008006" key="4">
    <source>
        <dbReference type="Google" id="ProtNLM"/>
    </source>
</evidence>
<protein>
    <recommendedName>
        <fullName evidence="4">ATP-binding protein</fullName>
    </recommendedName>
</protein>
<accession>A0A2G6JR94</accession>
<dbReference type="Gene3D" id="3.40.50.300">
    <property type="entry name" value="P-loop containing nucleotide triphosphate hydrolases"/>
    <property type="match status" value="1"/>
</dbReference>
<dbReference type="AlphaFoldDB" id="A0A2G6JR94"/>
<evidence type="ECO:0000313" key="2">
    <source>
        <dbReference type="EMBL" id="PIE25162.1"/>
    </source>
</evidence>
<evidence type="ECO:0000256" key="1">
    <source>
        <dbReference type="SAM" id="MobiDB-lite"/>
    </source>
</evidence>
<dbReference type="EMBL" id="PDSH01000012">
    <property type="protein sequence ID" value="PIE25162.1"/>
    <property type="molecule type" value="Genomic_DNA"/>
</dbReference>
<name>A0A2G6JR94_NEPCE</name>
<feature type="compositionally biased region" description="Polar residues" evidence="1">
    <location>
        <begin position="1136"/>
        <end position="1145"/>
    </location>
</feature>
<organism evidence="2 3">
    <name type="scientific">Neptuniibacter caesariensis</name>
    <dbReference type="NCBI Taxonomy" id="207954"/>
    <lineage>
        <taxon>Bacteria</taxon>
        <taxon>Pseudomonadati</taxon>
        <taxon>Pseudomonadota</taxon>
        <taxon>Gammaproteobacteria</taxon>
        <taxon>Oceanospirillales</taxon>
        <taxon>Oceanospirillaceae</taxon>
        <taxon>Neptuniibacter</taxon>
    </lineage>
</organism>
<dbReference type="InterPro" id="IPR027417">
    <property type="entry name" value="P-loop_NTPase"/>
</dbReference>
<gene>
    <name evidence="2" type="ORF">CSA60_01330</name>
</gene>